<feature type="transmembrane region" description="Helical" evidence="12">
    <location>
        <begin position="164"/>
        <end position="181"/>
    </location>
</feature>
<gene>
    <name evidence="14 15" type="primary">LOC111100138</name>
</gene>
<evidence type="ECO:0000313" key="15">
    <source>
        <dbReference type="RefSeq" id="XP_022287473.1"/>
    </source>
</evidence>
<dbReference type="PANTHER" id="PTHR21522:SF32">
    <property type="entry name" value="OTOPETRIN-2"/>
    <property type="match status" value="1"/>
</dbReference>
<name>A0A8B8A7M5_CRAVI</name>
<comment type="similarity">
    <text evidence="2">Belongs to the otopetrin family.</text>
</comment>
<feature type="transmembrane region" description="Helical" evidence="12">
    <location>
        <begin position="317"/>
        <end position="337"/>
    </location>
</feature>
<feature type="transmembrane region" description="Helical" evidence="12">
    <location>
        <begin position="358"/>
        <end position="382"/>
    </location>
</feature>
<dbReference type="AlphaFoldDB" id="A0A8B8A7M5"/>
<evidence type="ECO:0000256" key="9">
    <source>
        <dbReference type="ARBA" id="ARBA00023136"/>
    </source>
</evidence>
<dbReference type="KEGG" id="cvn:111100138"/>
<accession>A0A8B8A7M5</accession>
<comment type="subcellular location">
    <subcellularLocation>
        <location evidence="1">Cell membrane</location>
        <topology evidence="1">Multi-pass membrane protein</topology>
    </subcellularLocation>
</comment>
<evidence type="ECO:0000256" key="8">
    <source>
        <dbReference type="ARBA" id="ARBA00023065"/>
    </source>
</evidence>
<keyword evidence="7 12" id="KW-1133">Transmembrane helix</keyword>
<evidence type="ECO:0000256" key="4">
    <source>
        <dbReference type="ARBA" id="ARBA00022475"/>
    </source>
</evidence>
<evidence type="ECO:0000256" key="3">
    <source>
        <dbReference type="ARBA" id="ARBA00022448"/>
    </source>
</evidence>
<feature type="transmembrane region" description="Helical" evidence="12">
    <location>
        <begin position="91"/>
        <end position="111"/>
    </location>
</feature>
<dbReference type="OrthoDB" id="6151594at2759"/>
<feature type="transmembrane region" description="Helical" evidence="12">
    <location>
        <begin position="287"/>
        <end position="305"/>
    </location>
</feature>
<keyword evidence="13" id="KW-1185">Reference proteome</keyword>
<evidence type="ECO:0000256" key="5">
    <source>
        <dbReference type="ARBA" id="ARBA00022692"/>
    </source>
</evidence>
<dbReference type="InterPro" id="IPR004878">
    <property type="entry name" value="Otopetrin"/>
</dbReference>
<feature type="transmembrane region" description="Helical" evidence="12">
    <location>
        <begin position="48"/>
        <end position="71"/>
    </location>
</feature>
<evidence type="ECO:0000256" key="10">
    <source>
        <dbReference type="ARBA" id="ARBA00023303"/>
    </source>
</evidence>
<organism evidence="13 14">
    <name type="scientific">Crassostrea virginica</name>
    <name type="common">Eastern oyster</name>
    <dbReference type="NCBI Taxonomy" id="6565"/>
    <lineage>
        <taxon>Eukaryota</taxon>
        <taxon>Metazoa</taxon>
        <taxon>Spiralia</taxon>
        <taxon>Lophotrochozoa</taxon>
        <taxon>Mollusca</taxon>
        <taxon>Bivalvia</taxon>
        <taxon>Autobranchia</taxon>
        <taxon>Pteriomorphia</taxon>
        <taxon>Ostreida</taxon>
        <taxon>Ostreoidea</taxon>
        <taxon>Ostreidae</taxon>
        <taxon>Crassostrea</taxon>
    </lineage>
</organism>
<dbReference type="PANTHER" id="PTHR21522">
    <property type="entry name" value="PROTON CHANNEL OTOP"/>
    <property type="match status" value="1"/>
</dbReference>
<evidence type="ECO:0000256" key="12">
    <source>
        <dbReference type="SAM" id="Phobius"/>
    </source>
</evidence>
<evidence type="ECO:0000256" key="6">
    <source>
        <dbReference type="ARBA" id="ARBA00022781"/>
    </source>
</evidence>
<evidence type="ECO:0000256" key="2">
    <source>
        <dbReference type="ARBA" id="ARBA00006513"/>
    </source>
</evidence>
<dbReference type="Pfam" id="PF03189">
    <property type="entry name" value="Otopetrin"/>
    <property type="match status" value="1"/>
</dbReference>
<evidence type="ECO:0000313" key="14">
    <source>
        <dbReference type="RefSeq" id="XP_022287472.1"/>
    </source>
</evidence>
<dbReference type="GO" id="GO:0005886">
    <property type="term" value="C:plasma membrane"/>
    <property type="evidence" value="ECO:0007669"/>
    <property type="project" value="UniProtKB-SubCell"/>
</dbReference>
<dbReference type="GO" id="GO:0015252">
    <property type="term" value="F:proton channel activity"/>
    <property type="evidence" value="ECO:0007669"/>
    <property type="project" value="InterPro"/>
</dbReference>
<keyword evidence="10" id="KW-0407">Ion channel</keyword>
<evidence type="ECO:0000256" key="1">
    <source>
        <dbReference type="ARBA" id="ARBA00004651"/>
    </source>
</evidence>
<dbReference type="RefSeq" id="XP_022287473.1">
    <property type="nucleotide sequence ID" value="XM_022431765.1"/>
</dbReference>
<keyword evidence="4" id="KW-1003">Cell membrane</keyword>
<sequence length="507" mass="58077">MSSLEPIMNFSSFHFVNSTLAPTCVLFICVIIMIVFSTTSPIVHPPTVVWGTQTTMTFLSAIVTFVIWFLVKRNAQKFLIEQRRNDVTLNIKLTFFWIFGLINILSSAMNMGANVECLLTDGRQPFPFSHVVSIFVHITEILLCIGQLGFLSLYGRFCFKPSPLINYGVSLIIIAHLLRWFRTLFDSILSCSCVNWFTLNATLQEDCFYSSDIFSIHDSLYPYISPIITEYSLLSAALVVRMFVNVFSDNSVESHTNQEEPQETSLERISNEESSSSEVLTRRTSTYLSLSSGVVISLPMLVMYIYSSSSESNSTHITWQIISTVYEFQVLSLLLFGKWKFKRQFSETLNREATSCGYRVILIFVTAGTVAYVTFGGIAGLMNAKDPYSFLLFVKKIIQTIFIITKTLLILGIKNTSFRSSPVQVKYFRVNRIFLCIFTVNTLRWLVDSVAMGHPTDNTLHVRERQFYGHVYWRTIENTIFPINVFYRFLTAIEMYELYRITQHASP</sequence>
<proteinExistence type="inferred from homology"/>
<feature type="transmembrane region" description="Helical" evidence="12">
    <location>
        <begin position="220"/>
        <end position="244"/>
    </location>
</feature>
<keyword evidence="6" id="KW-0375">Hydrogen ion transport</keyword>
<protein>
    <submittedName>
        <fullName evidence="14 15">Uncharacterized protein LOC111100138</fullName>
    </submittedName>
</protein>
<reference evidence="14 15" key="1">
    <citation type="submission" date="2025-04" db="UniProtKB">
        <authorList>
            <consortium name="RefSeq"/>
        </authorList>
    </citation>
    <scope>IDENTIFICATION</scope>
    <source>
        <tissue evidence="14 15">Whole sample</tissue>
    </source>
</reference>
<keyword evidence="9 12" id="KW-0472">Membrane</keyword>
<dbReference type="RefSeq" id="XP_022287472.1">
    <property type="nucleotide sequence ID" value="XM_022431764.1"/>
</dbReference>
<evidence type="ECO:0000256" key="11">
    <source>
        <dbReference type="SAM" id="MobiDB-lite"/>
    </source>
</evidence>
<keyword evidence="3" id="KW-0813">Transport</keyword>
<evidence type="ECO:0000313" key="13">
    <source>
        <dbReference type="Proteomes" id="UP000694844"/>
    </source>
</evidence>
<feature type="transmembrane region" description="Helical" evidence="12">
    <location>
        <begin position="388"/>
        <end position="409"/>
    </location>
</feature>
<feature type="region of interest" description="Disordered" evidence="11">
    <location>
        <begin position="254"/>
        <end position="277"/>
    </location>
</feature>
<evidence type="ECO:0000256" key="7">
    <source>
        <dbReference type="ARBA" id="ARBA00022989"/>
    </source>
</evidence>
<keyword evidence="8" id="KW-0406">Ion transport</keyword>
<dbReference type="GeneID" id="111100138"/>
<feature type="transmembrane region" description="Helical" evidence="12">
    <location>
        <begin position="131"/>
        <end position="152"/>
    </location>
</feature>
<feature type="transmembrane region" description="Helical" evidence="12">
    <location>
        <begin position="12"/>
        <end position="36"/>
    </location>
</feature>
<keyword evidence="5 12" id="KW-0812">Transmembrane</keyword>
<dbReference type="Proteomes" id="UP000694844">
    <property type="component" value="Chromosome 6"/>
</dbReference>